<dbReference type="Pfam" id="PF12801">
    <property type="entry name" value="Fer4_5"/>
    <property type="match status" value="1"/>
</dbReference>
<dbReference type="InterPro" id="IPR032879">
    <property type="entry name" value="FixG_C"/>
</dbReference>
<dbReference type="Gene3D" id="2.60.40.10">
    <property type="entry name" value="Immunoglobulins"/>
    <property type="match status" value="1"/>
</dbReference>
<evidence type="ECO:0000256" key="1">
    <source>
        <dbReference type="ARBA" id="ARBA00022448"/>
    </source>
</evidence>
<feature type="transmembrane region" description="Helical" evidence="7">
    <location>
        <begin position="144"/>
        <end position="161"/>
    </location>
</feature>
<dbReference type="PANTHER" id="PTHR30176">
    <property type="entry name" value="FERREDOXIN-TYPE PROTEIN NAPH"/>
    <property type="match status" value="1"/>
</dbReference>
<evidence type="ECO:0000256" key="5">
    <source>
        <dbReference type="ARBA" id="ARBA00023004"/>
    </source>
</evidence>
<dbReference type="SUPFAM" id="SSF54862">
    <property type="entry name" value="4Fe-4S ferredoxins"/>
    <property type="match status" value="1"/>
</dbReference>
<evidence type="ECO:0000256" key="4">
    <source>
        <dbReference type="ARBA" id="ARBA00022982"/>
    </source>
</evidence>
<protein>
    <submittedName>
        <fullName evidence="9">Cytochrome c oxidase accessory protein FixG</fullName>
    </submittedName>
</protein>
<evidence type="ECO:0000313" key="9">
    <source>
        <dbReference type="EMBL" id="SME94443.1"/>
    </source>
</evidence>
<accession>A0A1Y6B6B5</accession>
<feature type="transmembrane region" description="Helical" evidence="7">
    <location>
        <begin position="70"/>
        <end position="90"/>
    </location>
</feature>
<name>A0A1Y6B6B5_9NEIS</name>
<dbReference type="InterPro" id="IPR014116">
    <property type="entry name" value="Cyt_c_oxidase_cbb3_FixG"/>
</dbReference>
<dbReference type="AlphaFoldDB" id="A0A1Y6B6B5"/>
<keyword evidence="4" id="KW-0249">Electron transport</keyword>
<dbReference type="EMBL" id="FXAG01000001">
    <property type="protein sequence ID" value="SME94443.1"/>
    <property type="molecule type" value="Genomic_DNA"/>
</dbReference>
<dbReference type="PROSITE" id="PS00198">
    <property type="entry name" value="4FE4S_FER_1"/>
    <property type="match status" value="1"/>
</dbReference>
<dbReference type="Pfam" id="PF13746">
    <property type="entry name" value="Fer4_18"/>
    <property type="match status" value="1"/>
</dbReference>
<dbReference type="STRING" id="1123014.SAMN02745746_00250"/>
<feature type="transmembrane region" description="Helical" evidence="7">
    <location>
        <begin position="21"/>
        <end position="41"/>
    </location>
</feature>
<organism evidence="9 10">
    <name type="scientific">Pseudogulbenkiania subflava DSM 22618</name>
    <dbReference type="NCBI Taxonomy" id="1123014"/>
    <lineage>
        <taxon>Bacteria</taxon>
        <taxon>Pseudomonadati</taxon>
        <taxon>Pseudomonadota</taxon>
        <taxon>Betaproteobacteria</taxon>
        <taxon>Neisseriales</taxon>
        <taxon>Chromobacteriaceae</taxon>
        <taxon>Pseudogulbenkiania</taxon>
    </lineage>
</organism>
<proteinExistence type="predicted"/>
<dbReference type="NCBIfam" id="TIGR02745">
    <property type="entry name" value="ccoG_rdxA_fixG"/>
    <property type="match status" value="1"/>
</dbReference>
<evidence type="ECO:0000256" key="2">
    <source>
        <dbReference type="ARBA" id="ARBA00022485"/>
    </source>
</evidence>
<feature type="transmembrane region" description="Helical" evidence="7">
    <location>
        <begin position="322"/>
        <end position="341"/>
    </location>
</feature>
<dbReference type="Pfam" id="PF11614">
    <property type="entry name" value="FixG_C"/>
    <property type="match status" value="1"/>
</dbReference>
<sequence>MSTVPAIPIKLYPRLTQGRFNTWRVAFVAVTQLLYFGLPWLQWHGRQALWFDLAGGRFHLFGLTLLPQDMVYLAALLMASAFGLFLWTTLSGRLWCGFSCPQTVYTEIMLWIERWTEGKPAARRALDAAPWRLDKVTRKGGKHVLMAAFSLWTGLTLVGYFSPMRELAAGLPTLAIGPWEAFWALFYGGFTYLLAGVLREKVCLHMCPYARFQGAMFDPDTKLVAYDAPRGEPRGALRKGAQPGVARGDCVDCGLCVQVCPTGIDIRAGLQYECIGCAACIDACDAVMDKIGAPRGLIRFTTQRAEDGGDARPRRPWQRPRVLVYGGLLAVLLALTATGLLNHTPYKLDVLRDRASLVREGDDGWLENSYSLRVMNGDEQAHRFRIEVEGLPGARLRETAPVMVPALTVATVGVRVAADPAAVQRGSQPLRFVLRAVDAPQRHVSADSSFIGE</sequence>
<dbReference type="RefSeq" id="WP_085274633.1">
    <property type="nucleotide sequence ID" value="NZ_FXAG01000001.1"/>
</dbReference>
<evidence type="ECO:0000313" key="10">
    <source>
        <dbReference type="Proteomes" id="UP000192920"/>
    </source>
</evidence>
<keyword evidence="10" id="KW-1185">Reference proteome</keyword>
<dbReference type="GO" id="GO:0005886">
    <property type="term" value="C:plasma membrane"/>
    <property type="evidence" value="ECO:0007669"/>
    <property type="project" value="TreeGrafter"/>
</dbReference>
<evidence type="ECO:0000256" key="3">
    <source>
        <dbReference type="ARBA" id="ARBA00022723"/>
    </source>
</evidence>
<gene>
    <name evidence="9" type="ORF">SAMN02745746_00250</name>
</gene>
<keyword evidence="2" id="KW-0004">4Fe-4S</keyword>
<dbReference type="Gene3D" id="3.30.70.20">
    <property type="match status" value="1"/>
</dbReference>
<evidence type="ECO:0000259" key="8">
    <source>
        <dbReference type="PROSITE" id="PS51379"/>
    </source>
</evidence>
<dbReference type="InterPro" id="IPR051684">
    <property type="entry name" value="Electron_Trans/Redox"/>
</dbReference>
<dbReference type="GO" id="GO:0046872">
    <property type="term" value="F:metal ion binding"/>
    <property type="evidence" value="ECO:0007669"/>
    <property type="project" value="UniProtKB-KW"/>
</dbReference>
<dbReference type="PROSITE" id="PS51379">
    <property type="entry name" value="4FE4S_FER_2"/>
    <property type="match status" value="1"/>
</dbReference>
<feature type="transmembrane region" description="Helical" evidence="7">
    <location>
        <begin position="181"/>
        <end position="198"/>
    </location>
</feature>
<keyword evidence="7" id="KW-0472">Membrane</keyword>
<dbReference type="InterPro" id="IPR017896">
    <property type="entry name" value="4Fe4S_Fe-S-bd"/>
</dbReference>
<evidence type="ECO:0000256" key="6">
    <source>
        <dbReference type="ARBA" id="ARBA00023014"/>
    </source>
</evidence>
<dbReference type="GO" id="GO:0051539">
    <property type="term" value="F:4 iron, 4 sulfur cluster binding"/>
    <property type="evidence" value="ECO:0007669"/>
    <property type="project" value="UniProtKB-KW"/>
</dbReference>
<keyword evidence="1" id="KW-0813">Transport</keyword>
<dbReference type="InterPro" id="IPR013783">
    <property type="entry name" value="Ig-like_fold"/>
</dbReference>
<keyword evidence="7" id="KW-0812">Transmembrane</keyword>
<keyword evidence="6" id="KW-0411">Iron-sulfur</keyword>
<keyword evidence="3" id="KW-0479">Metal-binding</keyword>
<keyword evidence="7" id="KW-1133">Transmembrane helix</keyword>
<reference evidence="10" key="1">
    <citation type="submission" date="2017-04" db="EMBL/GenBank/DDBJ databases">
        <authorList>
            <person name="Varghese N."/>
            <person name="Submissions S."/>
        </authorList>
    </citation>
    <scope>NUCLEOTIDE SEQUENCE [LARGE SCALE GENOMIC DNA]</scope>
    <source>
        <strain evidence="10">DSM 22618</strain>
    </source>
</reference>
<keyword evidence="5" id="KW-0408">Iron</keyword>
<dbReference type="Proteomes" id="UP000192920">
    <property type="component" value="Unassembled WGS sequence"/>
</dbReference>
<dbReference type="InterPro" id="IPR017900">
    <property type="entry name" value="4Fe4S_Fe_S_CS"/>
</dbReference>
<dbReference type="PANTHER" id="PTHR30176:SF3">
    <property type="entry name" value="FERREDOXIN-TYPE PROTEIN NAPH"/>
    <property type="match status" value="1"/>
</dbReference>
<feature type="domain" description="4Fe-4S ferredoxin-type" evidence="8">
    <location>
        <begin position="241"/>
        <end position="269"/>
    </location>
</feature>
<evidence type="ECO:0000256" key="7">
    <source>
        <dbReference type="SAM" id="Phobius"/>
    </source>
</evidence>